<dbReference type="RefSeq" id="WP_047225015.1">
    <property type="nucleotide sequence ID" value="NZ_JWIO01000059.1"/>
</dbReference>
<evidence type="ECO:0000256" key="2">
    <source>
        <dbReference type="ARBA" id="ARBA00022448"/>
    </source>
</evidence>
<keyword evidence="4" id="KW-0067">ATP-binding</keyword>
<evidence type="ECO:0000313" key="8">
    <source>
        <dbReference type="Proteomes" id="UP000035425"/>
    </source>
</evidence>
<dbReference type="Pfam" id="PF00005">
    <property type="entry name" value="ABC_tran"/>
    <property type="match status" value="1"/>
</dbReference>
<evidence type="ECO:0000256" key="4">
    <source>
        <dbReference type="ARBA" id="ARBA00022840"/>
    </source>
</evidence>
<dbReference type="EMBL" id="JWIO01000059">
    <property type="protein sequence ID" value="KLL09785.1"/>
    <property type="molecule type" value="Genomic_DNA"/>
</dbReference>
<dbReference type="InterPro" id="IPR027417">
    <property type="entry name" value="P-loop_NTPase"/>
</dbReference>
<gene>
    <name evidence="7" type="ORF">FrCorBMG51_22590</name>
</gene>
<accession>A0ABR5EZE3</accession>
<evidence type="ECO:0000259" key="6">
    <source>
        <dbReference type="PROSITE" id="PS50893"/>
    </source>
</evidence>
<dbReference type="InterPro" id="IPR003593">
    <property type="entry name" value="AAA+_ATPase"/>
</dbReference>
<comment type="similarity">
    <text evidence="1">Belongs to the ABC transporter superfamily.</text>
</comment>
<keyword evidence="3" id="KW-0547">Nucleotide-binding</keyword>
<feature type="domain" description="ABC transporter" evidence="6">
    <location>
        <begin position="3"/>
        <end position="233"/>
    </location>
</feature>
<dbReference type="Gene3D" id="3.40.50.300">
    <property type="entry name" value="P-loop containing nucleotide triphosphate hydrolases"/>
    <property type="match status" value="1"/>
</dbReference>
<dbReference type="PANTHER" id="PTHR43820">
    <property type="entry name" value="HIGH-AFFINITY BRANCHED-CHAIN AMINO ACID TRANSPORT ATP-BINDING PROTEIN LIVF"/>
    <property type="match status" value="1"/>
</dbReference>
<evidence type="ECO:0000256" key="3">
    <source>
        <dbReference type="ARBA" id="ARBA00022741"/>
    </source>
</evidence>
<comment type="caution">
    <text evidence="7">The sequence shown here is derived from an EMBL/GenBank/DDBJ whole genome shotgun (WGS) entry which is preliminary data.</text>
</comment>
<dbReference type="SMART" id="SM00382">
    <property type="entry name" value="AAA"/>
    <property type="match status" value="1"/>
</dbReference>
<keyword evidence="8" id="KW-1185">Reference proteome</keyword>
<dbReference type="InterPro" id="IPR030660">
    <property type="entry name" value="ABC_branched_ATPase_LivF/BraG"/>
</dbReference>
<dbReference type="PIRSF" id="PIRSF039137">
    <property type="entry name" value="ABC_branched_ATPase"/>
    <property type="match status" value="1"/>
</dbReference>
<name>A0ABR5EZE3_9ACTN</name>
<organism evidence="7 8">
    <name type="scientific">Protofrankia coriariae</name>
    <dbReference type="NCBI Taxonomy" id="1562887"/>
    <lineage>
        <taxon>Bacteria</taxon>
        <taxon>Bacillati</taxon>
        <taxon>Actinomycetota</taxon>
        <taxon>Actinomycetes</taxon>
        <taxon>Frankiales</taxon>
        <taxon>Frankiaceae</taxon>
        <taxon>Protofrankia</taxon>
    </lineage>
</organism>
<dbReference type="Proteomes" id="UP000035425">
    <property type="component" value="Unassembled WGS sequence"/>
</dbReference>
<protein>
    <submittedName>
        <fullName evidence="7">Amino acid ABC transporter ATPase</fullName>
    </submittedName>
</protein>
<keyword evidence="2" id="KW-0813">Transport</keyword>
<dbReference type="InterPro" id="IPR017871">
    <property type="entry name" value="ABC_transporter-like_CS"/>
</dbReference>
<dbReference type="PROSITE" id="PS00211">
    <property type="entry name" value="ABC_TRANSPORTER_1"/>
    <property type="match status" value="1"/>
</dbReference>
<dbReference type="InterPro" id="IPR052156">
    <property type="entry name" value="BCAA_Transport_ATP-bd_LivF"/>
</dbReference>
<dbReference type="SUPFAM" id="SSF52540">
    <property type="entry name" value="P-loop containing nucleoside triphosphate hydrolases"/>
    <property type="match status" value="1"/>
</dbReference>
<evidence type="ECO:0000313" key="7">
    <source>
        <dbReference type="EMBL" id="KLL09785.1"/>
    </source>
</evidence>
<dbReference type="InterPro" id="IPR003439">
    <property type="entry name" value="ABC_transporter-like_ATP-bd"/>
</dbReference>
<proteinExistence type="inferred from homology"/>
<keyword evidence="5" id="KW-0029">Amino-acid transport</keyword>
<sequence length="238" mass="25655">MLLELADIEVSYGAVPALRGVRLEVAEGEIVTLLGANGAGKTTTLRSISGLLRPRRGEIYLDGRPLSSIPAHTLVGLGVGHVPEGRRVFAGMTVRENLLMGAYHDRRHAREDAERVFTLFPRLAERASQLGGTLSGGEQQMLAIGRALMSRPRLILLDEPSMGLAPRIIQTIFDVIVEINRAGVAVLLVEQNAVQALRIAHRGYVLENGQVALTGSGTDLLADDRVRQAYLGEDIPIG</sequence>
<evidence type="ECO:0000256" key="5">
    <source>
        <dbReference type="ARBA" id="ARBA00022970"/>
    </source>
</evidence>
<evidence type="ECO:0000256" key="1">
    <source>
        <dbReference type="ARBA" id="ARBA00005417"/>
    </source>
</evidence>
<reference evidence="7 8" key="1">
    <citation type="submission" date="2014-12" db="EMBL/GenBank/DDBJ databases">
        <title>Frankia sp. BMG5.1 draft genome.</title>
        <authorList>
            <person name="Gtari M."/>
            <person name="Ghodhbane-Gtari F."/>
            <person name="Nouioui I."/>
            <person name="Ktari A."/>
            <person name="Hezbri K."/>
            <person name="Mimouni W."/>
            <person name="Sbissi I."/>
            <person name="Ayari A."/>
            <person name="Yamanaka T."/>
            <person name="Normand P."/>
            <person name="Tisa L.S."/>
            <person name="Boudabous A."/>
        </authorList>
    </citation>
    <scope>NUCLEOTIDE SEQUENCE [LARGE SCALE GENOMIC DNA]</scope>
    <source>
        <strain evidence="7 8">BMG5.1</strain>
    </source>
</reference>
<dbReference type="PROSITE" id="PS50893">
    <property type="entry name" value="ABC_TRANSPORTER_2"/>
    <property type="match status" value="1"/>
</dbReference>
<dbReference type="CDD" id="cd03224">
    <property type="entry name" value="ABC_TM1139_LivF_branched"/>
    <property type="match status" value="1"/>
</dbReference>
<dbReference type="PANTHER" id="PTHR43820:SF4">
    <property type="entry name" value="HIGH-AFFINITY BRANCHED-CHAIN AMINO ACID TRANSPORT ATP-BINDING PROTEIN LIVF"/>
    <property type="match status" value="1"/>
</dbReference>